<protein>
    <recommendedName>
        <fullName evidence="1">B30.2/SPRY domain-containing protein</fullName>
    </recommendedName>
</protein>
<dbReference type="InterPro" id="IPR013320">
    <property type="entry name" value="ConA-like_dom_sf"/>
</dbReference>
<reference evidence="2 3" key="1">
    <citation type="submission" date="2014-04" db="EMBL/GenBank/DDBJ databases">
        <authorList>
            <consortium name="DOE Joint Genome Institute"/>
            <person name="Kuo A."/>
            <person name="Kohler A."/>
            <person name="Nagy L.G."/>
            <person name="Floudas D."/>
            <person name="Copeland A."/>
            <person name="Barry K.W."/>
            <person name="Cichocki N."/>
            <person name="Veneault-Fourrey C."/>
            <person name="LaButti K."/>
            <person name="Lindquist E.A."/>
            <person name="Lipzen A."/>
            <person name="Lundell T."/>
            <person name="Morin E."/>
            <person name="Murat C."/>
            <person name="Sun H."/>
            <person name="Tunlid A."/>
            <person name="Henrissat B."/>
            <person name="Grigoriev I.V."/>
            <person name="Hibbett D.S."/>
            <person name="Martin F."/>
            <person name="Nordberg H.P."/>
            <person name="Cantor M.N."/>
            <person name="Hua S.X."/>
        </authorList>
    </citation>
    <scope>NUCLEOTIDE SEQUENCE [LARGE SCALE GENOMIC DNA]</scope>
    <source>
        <strain evidence="2 3">Foug A</strain>
    </source>
</reference>
<dbReference type="PROSITE" id="PS50188">
    <property type="entry name" value="B302_SPRY"/>
    <property type="match status" value="1"/>
</dbReference>
<sequence length="283" mass="31650">MPSDPPPQWTPAPEKSYLYGLRNEASRAHFKAAKQFCSEHPLEQPRLLDSRVVDVIRTQGGAVWGLISPGSFVGIVNNQVRMHDGGLVTKVKTRGDQDDCCLLSNLPIVAGQYHIPLNGGVYYEVTVGEMEGYDSIIAIGTACRPFPPFRLPGWNRLSAALHLDDLRKFFEDPCGGRDYTKEIEVSRGDVVGCGYEFHTGIMFFTHQGRRLPDAFTGIYLPHQKYDVYAAVGVSGATEFKVNFGGDTFKWLPGNEWGWRLDRHVGQLTERTTRDQEQLPPYSA</sequence>
<reference evidence="3" key="2">
    <citation type="submission" date="2015-01" db="EMBL/GenBank/DDBJ databases">
        <title>Evolutionary Origins and Diversification of the Mycorrhizal Mutualists.</title>
        <authorList>
            <consortium name="DOE Joint Genome Institute"/>
            <consortium name="Mycorrhizal Genomics Consortium"/>
            <person name="Kohler A."/>
            <person name="Kuo A."/>
            <person name="Nagy L.G."/>
            <person name="Floudas D."/>
            <person name="Copeland A."/>
            <person name="Barry K.W."/>
            <person name="Cichocki N."/>
            <person name="Veneault-Fourrey C."/>
            <person name="LaButti K."/>
            <person name="Lindquist E.A."/>
            <person name="Lipzen A."/>
            <person name="Lundell T."/>
            <person name="Morin E."/>
            <person name="Murat C."/>
            <person name="Riley R."/>
            <person name="Ohm R."/>
            <person name="Sun H."/>
            <person name="Tunlid A."/>
            <person name="Henrissat B."/>
            <person name="Grigoriev I.V."/>
            <person name="Hibbett D.S."/>
            <person name="Martin F."/>
        </authorList>
    </citation>
    <scope>NUCLEOTIDE SEQUENCE [LARGE SCALE GENOMIC DNA]</scope>
    <source>
        <strain evidence="3">Foug A</strain>
    </source>
</reference>
<dbReference type="HOGENOM" id="CLU_086076_0_0_1"/>
<dbReference type="InParanoid" id="A0A0C3D064"/>
<dbReference type="OrthoDB" id="258495at2759"/>
<dbReference type="STRING" id="1036808.A0A0C3D064"/>
<dbReference type="Gene3D" id="2.60.120.920">
    <property type="match status" value="1"/>
</dbReference>
<dbReference type="InterPro" id="IPR050618">
    <property type="entry name" value="Ubq-SigPath_Reg"/>
</dbReference>
<dbReference type="EMBL" id="KN822160">
    <property type="protein sequence ID" value="KIM54190.1"/>
    <property type="molecule type" value="Genomic_DNA"/>
</dbReference>
<dbReference type="AlphaFoldDB" id="A0A0C3D064"/>
<name>A0A0C3D064_9AGAM</name>
<dbReference type="SMART" id="SM00449">
    <property type="entry name" value="SPRY"/>
    <property type="match status" value="1"/>
</dbReference>
<feature type="domain" description="B30.2/SPRY" evidence="1">
    <location>
        <begin position="40"/>
        <end position="248"/>
    </location>
</feature>
<dbReference type="InterPro" id="IPR003877">
    <property type="entry name" value="SPRY_dom"/>
</dbReference>
<dbReference type="SUPFAM" id="SSF49899">
    <property type="entry name" value="Concanavalin A-like lectins/glucanases"/>
    <property type="match status" value="1"/>
</dbReference>
<dbReference type="InterPro" id="IPR001870">
    <property type="entry name" value="B30.2/SPRY"/>
</dbReference>
<evidence type="ECO:0000313" key="3">
    <source>
        <dbReference type="Proteomes" id="UP000053989"/>
    </source>
</evidence>
<gene>
    <name evidence="2" type="ORF">SCLCIDRAFT_1222244</name>
</gene>
<dbReference type="Pfam" id="PF00622">
    <property type="entry name" value="SPRY"/>
    <property type="match status" value="1"/>
</dbReference>
<keyword evidence="3" id="KW-1185">Reference proteome</keyword>
<dbReference type="PANTHER" id="PTHR12864">
    <property type="entry name" value="RAN BINDING PROTEIN 9-RELATED"/>
    <property type="match status" value="1"/>
</dbReference>
<proteinExistence type="predicted"/>
<evidence type="ECO:0000313" key="2">
    <source>
        <dbReference type="EMBL" id="KIM54190.1"/>
    </source>
</evidence>
<dbReference type="Proteomes" id="UP000053989">
    <property type="component" value="Unassembled WGS sequence"/>
</dbReference>
<organism evidence="2 3">
    <name type="scientific">Scleroderma citrinum Foug A</name>
    <dbReference type="NCBI Taxonomy" id="1036808"/>
    <lineage>
        <taxon>Eukaryota</taxon>
        <taxon>Fungi</taxon>
        <taxon>Dikarya</taxon>
        <taxon>Basidiomycota</taxon>
        <taxon>Agaricomycotina</taxon>
        <taxon>Agaricomycetes</taxon>
        <taxon>Agaricomycetidae</taxon>
        <taxon>Boletales</taxon>
        <taxon>Sclerodermatineae</taxon>
        <taxon>Sclerodermataceae</taxon>
        <taxon>Scleroderma</taxon>
    </lineage>
</organism>
<accession>A0A0C3D064</accession>
<dbReference type="InterPro" id="IPR043136">
    <property type="entry name" value="B30.2/SPRY_sf"/>
</dbReference>
<evidence type="ECO:0000259" key="1">
    <source>
        <dbReference type="PROSITE" id="PS50188"/>
    </source>
</evidence>